<comment type="cofactor">
    <cofactor evidence="1 13">
        <name>[4Fe-4S] cluster</name>
        <dbReference type="ChEBI" id="CHEBI:49883"/>
    </cofactor>
</comment>
<feature type="domain" description="4Fe-4S Mo/W bis-MGD-type" evidence="15">
    <location>
        <begin position="243"/>
        <end position="299"/>
    </location>
</feature>
<evidence type="ECO:0000313" key="17">
    <source>
        <dbReference type="EMBL" id="GHD27785.1"/>
    </source>
</evidence>
<dbReference type="InterPro" id="IPR006656">
    <property type="entry name" value="Mopterin_OxRdtase"/>
</dbReference>
<evidence type="ECO:0000256" key="12">
    <source>
        <dbReference type="ARBA" id="ARBA00058530"/>
    </source>
</evidence>
<dbReference type="FunFam" id="3.10.20.740:FF:000001">
    <property type="entry name" value="NADH-quinone oxidoreductase subunit G"/>
    <property type="match status" value="1"/>
</dbReference>
<dbReference type="SMART" id="SM00929">
    <property type="entry name" value="NADH-G_4Fe-4S_3"/>
    <property type="match status" value="1"/>
</dbReference>
<dbReference type="NCBIfam" id="NF005895">
    <property type="entry name" value="PRK07860.1"/>
    <property type="match status" value="1"/>
</dbReference>
<dbReference type="PANTHER" id="PTHR43105:SF12">
    <property type="entry name" value="NADH-QUINONE OXIDOREDUCTASE SUBUNIT G"/>
    <property type="match status" value="1"/>
</dbReference>
<dbReference type="CDD" id="cd00207">
    <property type="entry name" value="fer2"/>
    <property type="match status" value="1"/>
</dbReference>
<comment type="function">
    <text evidence="13">NDH-1 shuttles electrons from NADH, via FMN and iron-sulfur (Fe-S) centers, to quinones in the respiratory chain. Couples the redox reaction to proton translocation (for every two electrons transferred, four hydrogen ions are translocated across the cytoplasmic membrane), and thus conserves the redox energy in a proton gradient.</text>
</comment>
<evidence type="ECO:0000256" key="3">
    <source>
        <dbReference type="ARBA" id="ARBA00022485"/>
    </source>
</evidence>
<evidence type="ECO:0000256" key="4">
    <source>
        <dbReference type="ARBA" id="ARBA00022714"/>
    </source>
</evidence>
<dbReference type="PROSITE" id="PS00643">
    <property type="entry name" value="COMPLEX1_75K_3"/>
    <property type="match status" value="1"/>
</dbReference>
<dbReference type="GO" id="GO:0016020">
    <property type="term" value="C:membrane"/>
    <property type="evidence" value="ECO:0007669"/>
    <property type="project" value="InterPro"/>
</dbReference>
<gene>
    <name evidence="17" type="primary">nuoG</name>
    <name evidence="17" type="ORF">GCM10007147_27140</name>
</gene>
<dbReference type="Gene3D" id="3.10.20.740">
    <property type="match status" value="1"/>
</dbReference>
<comment type="similarity">
    <text evidence="2 13">Belongs to the complex I 75 kDa subunit family.</text>
</comment>
<dbReference type="SMART" id="SM00926">
    <property type="entry name" value="Molybdop_Fe4S4"/>
    <property type="match status" value="1"/>
</dbReference>
<name>A0A918XDY1_9ACTN</name>
<dbReference type="Gene3D" id="2.20.25.90">
    <property type="entry name" value="ADC-like domains"/>
    <property type="match status" value="1"/>
</dbReference>
<comment type="catalytic activity">
    <reaction evidence="11 13">
        <text>a quinone + NADH + 5 H(+)(in) = a quinol + NAD(+) + 4 H(+)(out)</text>
        <dbReference type="Rhea" id="RHEA:57888"/>
        <dbReference type="ChEBI" id="CHEBI:15378"/>
        <dbReference type="ChEBI" id="CHEBI:24646"/>
        <dbReference type="ChEBI" id="CHEBI:57540"/>
        <dbReference type="ChEBI" id="CHEBI:57945"/>
        <dbReference type="ChEBI" id="CHEBI:132124"/>
    </reaction>
</comment>
<keyword evidence="5 13" id="KW-0874">Quinone</keyword>
<dbReference type="CDD" id="cd02788">
    <property type="entry name" value="MopB_CT_NDH-1_NuoG2-N7"/>
    <property type="match status" value="1"/>
</dbReference>
<dbReference type="Pfam" id="PF22117">
    <property type="entry name" value="Fer4_Nqo3"/>
    <property type="match status" value="1"/>
</dbReference>
<sequence length="820" mass="86623">MTVTSNTSGGSSPAPPPEDLITVTIDGFQIQVPKGTLLIRAAELLGIQIPRFCDHPLLDPVGACRQCLVEVPDMGNGRAMPKPQASCTITVMEGMVVNTHLTSAVAEKAQRGIMEFLLINHPLDCPVCDKGGECPLQNQAMANGQGETQFVDVKRTFPKPISLSSQVLLDRERCIQCARCTRFAAQIAGDPLIELMERGAQEQVGIAGDEPFNSYFSGNTVQICPVGALTGAAYRFRSRPFDLVSTPSVCEHCAGGCAQRTDHRRGKVTRRLAGDDPQVNEEWNCDKGRWAFTYATQPDRLTRPLVRDEDSRALEFASWSEAVSMAADGLGRARGRVGVLAGGRLTFEDAYAYAKFARLALDTNDVDMRARVSSDEEADFLANRVAGSPIDVDFTALETAPAVLMAGFDAEDESPTVFLRLRKGHRKHGLQVYSVASHATLGLTKADGTLVSTVPGDEARTLNQLEKEHPDAAEALGREGAVVVVGERLSAVPGGLTAAAALADRTGARLVWVPRRAGERGAVDAGTLPNLLPGGRPVADAGARAEVARAWNTGTVPETPGRDTEAILAAAAAGELDALVVAGVELDDLPDPAAAREALARVPFVVSLELRASEVTDRADIVLPVAAVAEKSGTFVDWEGRHRPFGDALKVPGALSDLRVLSAVADAMDVHLGLPDDATAYRELMELGTWAGQRAPAPSARPAEVSAPGAGQAVLSTWRQLLGTGRMEDGEPFLAGTARPARAYLSRATADEVGVADGGSLRVTGATGSVTVPAIVTDIPDRVVWLPANAHGCDVRRDLGSHAGETVALATPTTDAGRQQ</sequence>
<evidence type="ECO:0000256" key="5">
    <source>
        <dbReference type="ARBA" id="ARBA00022719"/>
    </source>
</evidence>
<dbReference type="FunFam" id="3.30.70.20:FF:000016">
    <property type="entry name" value="NADH-quinone oxidoreductase"/>
    <property type="match status" value="1"/>
</dbReference>
<dbReference type="GO" id="GO:0043546">
    <property type="term" value="F:molybdopterin cofactor binding"/>
    <property type="evidence" value="ECO:0007669"/>
    <property type="project" value="InterPro"/>
</dbReference>
<dbReference type="InterPro" id="IPR006657">
    <property type="entry name" value="MoPterin_dinucl-bd_dom"/>
</dbReference>
<dbReference type="InterPro" id="IPR054351">
    <property type="entry name" value="NADH_UbQ_OxRdtase_ferredoxin"/>
</dbReference>
<dbReference type="SUPFAM" id="SSF54862">
    <property type="entry name" value="4Fe-4S ferredoxins"/>
    <property type="match status" value="1"/>
</dbReference>
<dbReference type="InterPro" id="IPR036010">
    <property type="entry name" value="2Fe-2S_ferredoxin-like_sf"/>
</dbReference>
<dbReference type="GO" id="GO:0008137">
    <property type="term" value="F:NADH dehydrogenase (ubiquinone) activity"/>
    <property type="evidence" value="ECO:0007669"/>
    <property type="project" value="UniProtKB-UniRule"/>
</dbReference>
<dbReference type="PANTHER" id="PTHR43105">
    <property type="entry name" value="RESPIRATORY NITRATE REDUCTASE"/>
    <property type="match status" value="1"/>
</dbReference>
<dbReference type="Pfam" id="PF04879">
    <property type="entry name" value="Molybdop_Fe4S4"/>
    <property type="match status" value="1"/>
</dbReference>
<dbReference type="Pfam" id="PF00384">
    <property type="entry name" value="Molybdopterin"/>
    <property type="match status" value="1"/>
</dbReference>
<dbReference type="Pfam" id="PF10588">
    <property type="entry name" value="NADH-G_4Fe-4S_3"/>
    <property type="match status" value="1"/>
</dbReference>
<accession>A0A918XDY1</accession>
<comment type="caution">
    <text evidence="17">The sequence shown here is derived from an EMBL/GenBank/DDBJ whole genome shotgun (WGS) entry which is preliminary data.</text>
</comment>
<evidence type="ECO:0000256" key="10">
    <source>
        <dbReference type="ARBA" id="ARBA00023027"/>
    </source>
</evidence>
<keyword evidence="8 13" id="KW-0408">Iron</keyword>
<keyword evidence="7 13" id="KW-1278">Translocase</keyword>
<feature type="domain" description="4Fe-4S His(Cys)3-ligated-type" evidence="16">
    <location>
        <begin position="105"/>
        <end position="144"/>
    </location>
</feature>
<evidence type="ECO:0000256" key="6">
    <source>
        <dbReference type="ARBA" id="ARBA00022723"/>
    </source>
</evidence>
<evidence type="ECO:0000256" key="2">
    <source>
        <dbReference type="ARBA" id="ARBA00005404"/>
    </source>
</evidence>
<dbReference type="Gene3D" id="3.30.70.20">
    <property type="match status" value="1"/>
</dbReference>
<evidence type="ECO:0000256" key="8">
    <source>
        <dbReference type="ARBA" id="ARBA00023004"/>
    </source>
</evidence>
<evidence type="ECO:0000259" key="14">
    <source>
        <dbReference type="PROSITE" id="PS51085"/>
    </source>
</evidence>
<evidence type="ECO:0000256" key="9">
    <source>
        <dbReference type="ARBA" id="ARBA00023014"/>
    </source>
</evidence>
<proteinExistence type="inferred from homology"/>
<keyword evidence="3 13" id="KW-0004">4Fe-4S</keyword>
<keyword evidence="6 13" id="KW-0479">Metal-binding</keyword>
<evidence type="ECO:0000256" key="7">
    <source>
        <dbReference type="ARBA" id="ARBA00022967"/>
    </source>
</evidence>
<dbReference type="GO" id="GO:0046872">
    <property type="term" value="F:metal ion binding"/>
    <property type="evidence" value="ECO:0007669"/>
    <property type="project" value="UniProtKB-UniRule"/>
</dbReference>
<dbReference type="GO" id="GO:0048038">
    <property type="term" value="F:quinone binding"/>
    <property type="evidence" value="ECO:0007669"/>
    <property type="project" value="UniProtKB-UniRule"/>
</dbReference>
<dbReference type="SUPFAM" id="SSF54292">
    <property type="entry name" value="2Fe-2S ferredoxin-like"/>
    <property type="match status" value="1"/>
</dbReference>
<dbReference type="InterPro" id="IPR006963">
    <property type="entry name" value="Mopterin_OxRdtase_4Fe-4S_dom"/>
</dbReference>
<dbReference type="SUPFAM" id="SSF53706">
    <property type="entry name" value="Formate dehydrogenase/DMSO reductase, domains 1-3"/>
    <property type="match status" value="1"/>
</dbReference>
<keyword evidence="9 13" id="KW-0411">Iron-sulfur</keyword>
<dbReference type="RefSeq" id="WP_193518075.1">
    <property type="nucleotide sequence ID" value="NZ_BMXL01000013.1"/>
</dbReference>
<dbReference type="PROSITE" id="PS00642">
    <property type="entry name" value="COMPLEX1_75K_2"/>
    <property type="match status" value="1"/>
</dbReference>
<keyword evidence="4 13" id="KW-0001">2Fe-2S</keyword>
<keyword evidence="10 13" id="KW-0520">NAD</keyword>
<evidence type="ECO:0000259" key="16">
    <source>
        <dbReference type="PROSITE" id="PS51839"/>
    </source>
</evidence>
<dbReference type="PROSITE" id="PS51085">
    <property type="entry name" value="2FE2S_FER_2"/>
    <property type="match status" value="1"/>
</dbReference>
<evidence type="ECO:0000256" key="11">
    <source>
        <dbReference type="ARBA" id="ARBA00047712"/>
    </source>
</evidence>
<organism evidence="17 18">
    <name type="scientific">Nocardiopsis kunsanensis</name>
    <dbReference type="NCBI Taxonomy" id="141693"/>
    <lineage>
        <taxon>Bacteria</taxon>
        <taxon>Bacillati</taxon>
        <taxon>Actinomycetota</taxon>
        <taxon>Actinomycetes</taxon>
        <taxon>Streptosporangiales</taxon>
        <taxon>Nocardiopsidaceae</taxon>
        <taxon>Nocardiopsis</taxon>
    </lineage>
</organism>
<dbReference type="Pfam" id="PF01568">
    <property type="entry name" value="Molydop_binding"/>
    <property type="match status" value="1"/>
</dbReference>
<dbReference type="InterPro" id="IPR010228">
    <property type="entry name" value="NADH_UbQ_OxRdtase_Gsu"/>
</dbReference>
<dbReference type="InterPro" id="IPR009010">
    <property type="entry name" value="Asp_de-COase-like_dom_sf"/>
</dbReference>
<dbReference type="Gene3D" id="3.40.50.740">
    <property type="match status" value="2"/>
</dbReference>
<feature type="domain" description="2Fe-2S ferredoxin-type" evidence="14">
    <location>
        <begin position="19"/>
        <end position="103"/>
    </location>
</feature>
<dbReference type="EMBL" id="BMXL01000013">
    <property type="protein sequence ID" value="GHD27785.1"/>
    <property type="molecule type" value="Genomic_DNA"/>
</dbReference>
<dbReference type="SUPFAM" id="SSF50692">
    <property type="entry name" value="ADC-like"/>
    <property type="match status" value="1"/>
</dbReference>
<dbReference type="PROSITE" id="PS51669">
    <property type="entry name" value="4FE4S_MOW_BIS_MGD"/>
    <property type="match status" value="1"/>
</dbReference>
<reference evidence="17 18" key="1">
    <citation type="journal article" date="2014" name="Int. J. Syst. Evol. Microbiol.">
        <title>Complete genome sequence of Corynebacterium casei LMG S-19264T (=DSM 44701T), isolated from a smear-ripened cheese.</title>
        <authorList>
            <consortium name="US DOE Joint Genome Institute (JGI-PGF)"/>
            <person name="Walter F."/>
            <person name="Albersmeier A."/>
            <person name="Kalinowski J."/>
            <person name="Ruckert C."/>
        </authorList>
    </citation>
    <scope>NUCLEOTIDE SEQUENCE [LARGE SCALE GENOMIC DNA]</scope>
    <source>
        <strain evidence="17 18">KCTC 19473</strain>
    </source>
</reference>
<comment type="function">
    <text evidence="12">NDH-1 shuttles electrons from NADH, via FMN and iron-sulfur (Fe-S) centers, to quinones in the respiratory chain. The immediate electron acceptor for the enzyme in this species is believed to be menaquinone. Couples the redox reaction to proton translocation (for every two electrons transferred, four hydrogen ions are translocated across the cytoplasmic membrane), and thus conserves the redox energy in a proton gradient.</text>
</comment>
<dbReference type="Gene3D" id="3.40.228.10">
    <property type="entry name" value="Dimethylsulfoxide Reductase, domain 2"/>
    <property type="match status" value="1"/>
</dbReference>
<dbReference type="FunFam" id="2.20.25.90:FF:000002">
    <property type="entry name" value="NADH-quinone oxidoreductase"/>
    <property type="match status" value="1"/>
</dbReference>
<dbReference type="GO" id="GO:0051537">
    <property type="term" value="F:2 iron, 2 sulfur cluster binding"/>
    <property type="evidence" value="ECO:0007669"/>
    <property type="project" value="UniProtKB-UniRule"/>
</dbReference>
<dbReference type="AlphaFoldDB" id="A0A918XDY1"/>
<dbReference type="Pfam" id="PF13510">
    <property type="entry name" value="Fer2_4"/>
    <property type="match status" value="1"/>
</dbReference>
<dbReference type="InterPro" id="IPR019574">
    <property type="entry name" value="NADH_UbQ_OxRdtase_Gsu_4Fe4S-bd"/>
</dbReference>
<protein>
    <recommendedName>
        <fullName evidence="13">NADH-quinone oxidoreductase</fullName>
        <ecNumber evidence="13">7.1.1.-</ecNumber>
    </recommendedName>
</protein>
<dbReference type="EC" id="7.1.1.-" evidence="13"/>
<dbReference type="NCBIfam" id="TIGR01973">
    <property type="entry name" value="NuoG"/>
    <property type="match status" value="1"/>
</dbReference>
<dbReference type="PROSITE" id="PS51839">
    <property type="entry name" value="4FE4S_HC3"/>
    <property type="match status" value="1"/>
</dbReference>
<dbReference type="GO" id="GO:0042773">
    <property type="term" value="P:ATP synthesis coupled electron transport"/>
    <property type="evidence" value="ECO:0007669"/>
    <property type="project" value="InterPro"/>
</dbReference>
<evidence type="ECO:0000259" key="15">
    <source>
        <dbReference type="PROSITE" id="PS51669"/>
    </source>
</evidence>
<dbReference type="Proteomes" id="UP000654947">
    <property type="component" value="Unassembled WGS sequence"/>
</dbReference>
<dbReference type="PROSITE" id="PS00641">
    <property type="entry name" value="COMPLEX1_75K_1"/>
    <property type="match status" value="1"/>
</dbReference>
<evidence type="ECO:0000313" key="18">
    <source>
        <dbReference type="Proteomes" id="UP000654947"/>
    </source>
</evidence>
<comment type="cofactor">
    <cofactor evidence="13">
        <name>[2Fe-2S] cluster</name>
        <dbReference type="ChEBI" id="CHEBI:190135"/>
    </cofactor>
    <text evidence="13">Binds 1 [2Fe-2S] cluster per subunit.</text>
</comment>
<evidence type="ECO:0000256" key="1">
    <source>
        <dbReference type="ARBA" id="ARBA00001966"/>
    </source>
</evidence>
<dbReference type="InterPro" id="IPR001041">
    <property type="entry name" value="2Fe-2S_ferredoxin-type"/>
</dbReference>
<dbReference type="InterPro" id="IPR000283">
    <property type="entry name" value="NADH_UbQ_OxRdtase_75kDa_su_CS"/>
</dbReference>
<dbReference type="GO" id="GO:0051539">
    <property type="term" value="F:4 iron, 4 sulfur cluster binding"/>
    <property type="evidence" value="ECO:0007669"/>
    <property type="project" value="UniProtKB-KW"/>
</dbReference>
<keyword evidence="18" id="KW-1185">Reference proteome</keyword>
<dbReference type="InterPro" id="IPR050123">
    <property type="entry name" value="Prok_molybdopt-oxidoreductase"/>
</dbReference>
<dbReference type="GO" id="GO:0003954">
    <property type="term" value="F:NADH dehydrogenase activity"/>
    <property type="evidence" value="ECO:0007669"/>
    <property type="project" value="TreeGrafter"/>
</dbReference>
<evidence type="ECO:0000256" key="13">
    <source>
        <dbReference type="RuleBase" id="RU003525"/>
    </source>
</evidence>